<name>A0A1E3QYX9_9ASCO</name>
<feature type="transmembrane region" description="Helical" evidence="7">
    <location>
        <begin position="428"/>
        <end position="451"/>
    </location>
</feature>
<dbReference type="GO" id="GO:0022857">
    <property type="term" value="F:transmembrane transporter activity"/>
    <property type="evidence" value="ECO:0007669"/>
    <property type="project" value="InterPro"/>
</dbReference>
<dbReference type="PANTHER" id="PTHR43791:SF29">
    <property type="entry name" value="MAJOR FACILITATOR SUPERFAMILY (MFS) PROFILE DOMAIN-CONTAINING PROTEIN"/>
    <property type="match status" value="1"/>
</dbReference>
<feature type="transmembrane region" description="Helical" evidence="7">
    <location>
        <begin position="463"/>
        <end position="483"/>
    </location>
</feature>
<dbReference type="FunFam" id="1.20.1250.20:FF:000106">
    <property type="entry name" value="MFS transporter, putative"/>
    <property type="match status" value="1"/>
</dbReference>
<protein>
    <recommendedName>
        <fullName evidence="10">Major facilitator superfamily (MFS) profile domain-containing protein</fullName>
    </recommendedName>
</protein>
<evidence type="ECO:0000313" key="9">
    <source>
        <dbReference type="Proteomes" id="UP000094336"/>
    </source>
</evidence>
<evidence type="ECO:0000256" key="3">
    <source>
        <dbReference type="ARBA" id="ARBA00022692"/>
    </source>
</evidence>
<evidence type="ECO:0000256" key="2">
    <source>
        <dbReference type="ARBA" id="ARBA00022448"/>
    </source>
</evidence>
<feature type="transmembrane region" description="Helical" evidence="7">
    <location>
        <begin position="495"/>
        <end position="516"/>
    </location>
</feature>
<dbReference type="EMBL" id="KV454426">
    <property type="protein sequence ID" value="ODQ82292.1"/>
    <property type="molecule type" value="Genomic_DNA"/>
</dbReference>
<feature type="region of interest" description="Disordered" evidence="6">
    <location>
        <begin position="1"/>
        <end position="26"/>
    </location>
</feature>
<keyword evidence="5 7" id="KW-0472">Membrane</keyword>
<reference evidence="9" key="1">
    <citation type="submission" date="2016-05" db="EMBL/GenBank/DDBJ databases">
        <title>Comparative genomics of biotechnologically important yeasts.</title>
        <authorList>
            <consortium name="DOE Joint Genome Institute"/>
            <person name="Riley R."/>
            <person name="Haridas S."/>
            <person name="Wolfe K.H."/>
            <person name="Lopes M.R."/>
            <person name="Hittinger C.T."/>
            <person name="Goker M."/>
            <person name="Salamov A."/>
            <person name="Wisecaver J."/>
            <person name="Long T.M."/>
            <person name="Aerts A.L."/>
            <person name="Barry K."/>
            <person name="Choi C."/>
            <person name="Clum A."/>
            <person name="Coughlan A.Y."/>
            <person name="Deshpande S."/>
            <person name="Douglass A.P."/>
            <person name="Hanson S.J."/>
            <person name="Klenk H.-P."/>
            <person name="Labutti K."/>
            <person name="Lapidus A."/>
            <person name="Lindquist E."/>
            <person name="Lipzen A."/>
            <person name="Meier-Kolthoff J.P."/>
            <person name="Ohm R.A."/>
            <person name="Otillar R.P."/>
            <person name="Pangilinan J."/>
            <person name="Peng Y."/>
            <person name="Rokas A."/>
            <person name="Rosa C.A."/>
            <person name="Scheuner C."/>
            <person name="Sibirny A.A."/>
            <person name="Slot J.C."/>
            <person name="Stielow J.B."/>
            <person name="Sun H."/>
            <person name="Kurtzman C.P."/>
            <person name="Blackwell M."/>
            <person name="Grigoriev I.V."/>
            <person name="Jeffries T.W."/>
        </authorList>
    </citation>
    <scope>NUCLEOTIDE SEQUENCE [LARGE SCALE GENOMIC DNA]</scope>
    <source>
        <strain evidence="9">NRRL Y-12698</strain>
    </source>
</reference>
<keyword evidence="3 7" id="KW-0812">Transmembrane</keyword>
<keyword evidence="4 7" id="KW-1133">Transmembrane helix</keyword>
<dbReference type="AlphaFoldDB" id="A0A1E3QYX9"/>
<evidence type="ECO:0000256" key="6">
    <source>
        <dbReference type="SAM" id="MobiDB-lite"/>
    </source>
</evidence>
<dbReference type="GeneID" id="30148535"/>
<keyword evidence="2" id="KW-0813">Transport</keyword>
<comment type="subcellular location">
    <subcellularLocation>
        <location evidence="1">Membrane</location>
        <topology evidence="1">Multi-pass membrane protein</topology>
    </subcellularLocation>
</comment>
<evidence type="ECO:0000256" key="4">
    <source>
        <dbReference type="ARBA" id="ARBA00022989"/>
    </source>
</evidence>
<organism evidence="8 9">
    <name type="scientific">Babjeviella inositovora NRRL Y-12698</name>
    <dbReference type="NCBI Taxonomy" id="984486"/>
    <lineage>
        <taxon>Eukaryota</taxon>
        <taxon>Fungi</taxon>
        <taxon>Dikarya</taxon>
        <taxon>Ascomycota</taxon>
        <taxon>Saccharomycotina</taxon>
        <taxon>Pichiomycetes</taxon>
        <taxon>Serinales incertae sedis</taxon>
        <taxon>Babjeviella</taxon>
    </lineage>
</organism>
<feature type="transmembrane region" description="Helical" evidence="7">
    <location>
        <begin position="336"/>
        <end position="356"/>
    </location>
</feature>
<gene>
    <name evidence="8" type="ORF">BABINDRAFT_169677</name>
</gene>
<dbReference type="SUPFAM" id="SSF103473">
    <property type="entry name" value="MFS general substrate transporter"/>
    <property type="match status" value="1"/>
</dbReference>
<evidence type="ECO:0008006" key="10">
    <source>
        <dbReference type="Google" id="ProtNLM"/>
    </source>
</evidence>
<dbReference type="InterPro" id="IPR036259">
    <property type="entry name" value="MFS_trans_sf"/>
</dbReference>
<accession>A0A1E3QYX9</accession>
<dbReference type="OrthoDB" id="1935484at2759"/>
<dbReference type="STRING" id="984486.A0A1E3QYX9"/>
<dbReference type="Proteomes" id="UP000094336">
    <property type="component" value="Unassembled WGS sequence"/>
</dbReference>
<sequence>MSGNTTDPTEEHKVYLNDVTPGNGSNVLRNSDTVQVSQVSSSSTLDSNPFLDPKVEKHYREIYENSKYECRHEFDPTFTWEPEEEKKLVRKLDYRVALLACFMFVALQVDRGNLAQATSDGLLKDLKLTTNDYNTGNTLFLVAFLLAELPSQLISKRLGPDRWIPFQMIAWSVIAASQAAMKNKAGFYATRYLIGTLEGGFIPDVVLWLSYFYTSKELPMRLSWFWTTLSLTQIATSLLAAGILKLRGHGALPGWAWLFLIEGLFTLVIGVAAVFLMVPSAVQTKARWRPNGWFTDREIKIVVNRVLRDDPSKGDMHNRQAITPKLLWKGISDYDLWPIYFIGLVAYVPTGTLTSYLSLNLRAMGFTTVQTNLLNVPYLVIHIILLLIITWATVKYNLRSLISLFQPFYTVPLLGVLCWWKGAMKDKWGTYVVSTLILGNPYIHAICVSWCSTNSNSIKTRTISASVYNICVQLGNIIANNVYRTKDLPLYHVGNRILFAFAVIMFPTLILTRYYYVWRNKKRDEVWNAMTEEEKEEYVEVNKHLGNKRLDFRFVY</sequence>
<dbReference type="Pfam" id="PF07690">
    <property type="entry name" value="MFS_1"/>
    <property type="match status" value="1"/>
</dbReference>
<feature type="transmembrane region" description="Helical" evidence="7">
    <location>
        <begin position="192"/>
        <end position="212"/>
    </location>
</feature>
<dbReference type="FunFam" id="1.20.1250.20:FF:000247">
    <property type="entry name" value="MFS general substrate transporter"/>
    <property type="match status" value="1"/>
</dbReference>
<dbReference type="InterPro" id="IPR011701">
    <property type="entry name" value="MFS"/>
</dbReference>
<dbReference type="RefSeq" id="XP_018987620.1">
    <property type="nucleotide sequence ID" value="XM_019130682.1"/>
</dbReference>
<evidence type="ECO:0000256" key="5">
    <source>
        <dbReference type="ARBA" id="ARBA00023136"/>
    </source>
</evidence>
<evidence type="ECO:0000256" key="7">
    <source>
        <dbReference type="SAM" id="Phobius"/>
    </source>
</evidence>
<feature type="transmembrane region" description="Helical" evidence="7">
    <location>
        <begin position="376"/>
        <end position="394"/>
    </location>
</feature>
<dbReference type="GO" id="GO:0016020">
    <property type="term" value="C:membrane"/>
    <property type="evidence" value="ECO:0007669"/>
    <property type="project" value="UniProtKB-SubCell"/>
</dbReference>
<dbReference type="PANTHER" id="PTHR43791">
    <property type="entry name" value="PERMEASE-RELATED"/>
    <property type="match status" value="1"/>
</dbReference>
<evidence type="ECO:0000256" key="1">
    <source>
        <dbReference type="ARBA" id="ARBA00004141"/>
    </source>
</evidence>
<feature type="transmembrane region" description="Helical" evidence="7">
    <location>
        <begin position="256"/>
        <end position="278"/>
    </location>
</feature>
<proteinExistence type="predicted"/>
<feature type="transmembrane region" description="Helical" evidence="7">
    <location>
        <begin position="224"/>
        <end position="244"/>
    </location>
</feature>
<keyword evidence="9" id="KW-1185">Reference proteome</keyword>
<evidence type="ECO:0000313" key="8">
    <source>
        <dbReference type="EMBL" id="ODQ82292.1"/>
    </source>
</evidence>
<dbReference type="Gene3D" id="1.20.1250.20">
    <property type="entry name" value="MFS general substrate transporter like domains"/>
    <property type="match status" value="1"/>
</dbReference>